<accession>A0A2R6XIW2</accession>
<organism evidence="1 2">
    <name type="scientific">Marchantia polymorpha</name>
    <name type="common">Common liverwort</name>
    <name type="synonym">Marchantia aquatica</name>
    <dbReference type="NCBI Taxonomy" id="3197"/>
    <lineage>
        <taxon>Eukaryota</taxon>
        <taxon>Viridiplantae</taxon>
        <taxon>Streptophyta</taxon>
        <taxon>Embryophyta</taxon>
        <taxon>Marchantiophyta</taxon>
        <taxon>Marchantiopsida</taxon>
        <taxon>Marchantiidae</taxon>
        <taxon>Marchantiales</taxon>
        <taxon>Marchantiaceae</taxon>
        <taxon>Marchantia</taxon>
    </lineage>
</organism>
<gene>
    <name evidence="1" type="ORF">MARPO_0012s0005</name>
</gene>
<dbReference type="AlphaFoldDB" id="A0A2R6XIW2"/>
<dbReference type="EMBL" id="KZ772684">
    <property type="protein sequence ID" value="PTQ46022.1"/>
    <property type="molecule type" value="Genomic_DNA"/>
</dbReference>
<evidence type="ECO:0000313" key="2">
    <source>
        <dbReference type="Proteomes" id="UP000244005"/>
    </source>
</evidence>
<name>A0A2R6XIW2_MARPO</name>
<dbReference type="Gramene" id="Mp8g02080.1">
    <property type="protein sequence ID" value="Mp8g02080.1.cds1"/>
    <property type="gene ID" value="Mp8g02080"/>
</dbReference>
<sequence>MTVSNEGLKPLHHLLDSTVVSLISEPAASEHRSPSRLPSLVKLFARNVIHLRKEFLSELFVFHKRCFSPMCIYCIASASASATCSLAVMLGDLEVEKGGGHISEFELDSCALIFAVSS</sequence>
<protein>
    <submittedName>
        <fullName evidence="1">Uncharacterized protein</fullName>
    </submittedName>
</protein>
<evidence type="ECO:0000313" key="1">
    <source>
        <dbReference type="EMBL" id="PTQ46022.1"/>
    </source>
</evidence>
<keyword evidence="2" id="KW-1185">Reference proteome</keyword>
<reference evidence="2" key="1">
    <citation type="journal article" date="2017" name="Cell">
        <title>Insights into land plant evolution garnered from the Marchantia polymorpha genome.</title>
        <authorList>
            <person name="Bowman J.L."/>
            <person name="Kohchi T."/>
            <person name="Yamato K.T."/>
            <person name="Jenkins J."/>
            <person name="Shu S."/>
            <person name="Ishizaki K."/>
            <person name="Yamaoka S."/>
            <person name="Nishihama R."/>
            <person name="Nakamura Y."/>
            <person name="Berger F."/>
            <person name="Adam C."/>
            <person name="Aki S.S."/>
            <person name="Althoff F."/>
            <person name="Araki T."/>
            <person name="Arteaga-Vazquez M.A."/>
            <person name="Balasubrmanian S."/>
            <person name="Barry K."/>
            <person name="Bauer D."/>
            <person name="Boehm C.R."/>
            <person name="Briginshaw L."/>
            <person name="Caballero-Perez J."/>
            <person name="Catarino B."/>
            <person name="Chen F."/>
            <person name="Chiyoda S."/>
            <person name="Chovatia M."/>
            <person name="Davies K.M."/>
            <person name="Delmans M."/>
            <person name="Demura T."/>
            <person name="Dierschke T."/>
            <person name="Dolan L."/>
            <person name="Dorantes-Acosta A.E."/>
            <person name="Eklund D.M."/>
            <person name="Florent S.N."/>
            <person name="Flores-Sandoval E."/>
            <person name="Fujiyama A."/>
            <person name="Fukuzawa H."/>
            <person name="Galik B."/>
            <person name="Grimanelli D."/>
            <person name="Grimwood J."/>
            <person name="Grossniklaus U."/>
            <person name="Hamada T."/>
            <person name="Haseloff J."/>
            <person name="Hetherington A.J."/>
            <person name="Higo A."/>
            <person name="Hirakawa Y."/>
            <person name="Hundley H.N."/>
            <person name="Ikeda Y."/>
            <person name="Inoue K."/>
            <person name="Inoue S.I."/>
            <person name="Ishida S."/>
            <person name="Jia Q."/>
            <person name="Kakita M."/>
            <person name="Kanazawa T."/>
            <person name="Kawai Y."/>
            <person name="Kawashima T."/>
            <person name="Kennedy M."/>
            <person name="Kinose K."/>
            <person name="Kinoshita T."/>
            <person name="Kohara Y."/>
            <person name="Koide E."/>
            <person name="Komatsu K."/>
            <person name="Kopischke S."/>
            <person name="Kubo M."/>
            <person name="Kyozuka J."/>
            <person name="Lagercrantz U."/>
            <person name="Lin S.S."/>
            <person name="Lindquist E."/>
            <person name="Lipzen A.M."/>
            <person name="Lu C.W."/>
            <person name="De Luna E."/>
            <person name="Martienssen R.A."/>
            <person name="Minamino N."/>
            <person name="Mizutani M."/>
            <person name="Mizutani M."/>
            <person name="Mochizuki N."/>
            <person name="Monte I."/>
            <person name="Mosher R."/>
            <person name="Nagasaki H."/>
            <person name="Nakagami H."/>
            <person name="Naramoto S."/>
            <person name="Nishitani K."/>
            <person name="Ohtani M."/>
            <person name="Okamoto T."/>
            <person name="Okumura M."/>
            <person name="Phillips J."/>
            <person name="Pollak B."/>
            <person name="Reinders A."/>
            <person name="Rovekamp M."/>
            <person name="Sano R."/>
            <person name="Sawa S."/>
            <person name="Schmid M.W."/>
            <person name="Shirakawa M."/>
            <person name="Solano R."/>
            <person name="Spunde A."/>
            <person name="Suetsugu N."/>
            <person name="Sugano S."/>
            <person name="Sugiyama A."/>
            <person name="Sun R."/>
            <person name="Suzuki Y."/>
            <person name="Takenaka M."/>
            <person name="Takezawa D."/>
            <person name="Tomogane H."/>
            <person name="Tsuzuki M."/>
            <person name="Ueda T."/>
            <person name="Umeda M."/>
            <person name="Ward J.M."/>
            <person name="Watanabe Y."/>
            <person name="Yazaki K."/>
            <person name="Yokoyama R."/>
            <person name="Yoshitake Y."/>
            <person name="Yotsui I."/>
            <person name="Zachgo S."/>
            <person name="Schmutz J."/>
        </authorList>
    </citation>
    <scope>NUCLEOTIDE SEQUENCE [LARGE SCALE GENOMIC DNA]</scope>
    <source>
        <strain evidence="2">Tak-1</strain>
    </source>
</reference>
<proteinExistence type="predicted"/>
<dbReference type="Proteomes" id="UP000244005">
    <property type="component" value="Unassembled WGS sequence"/>
</dbReference>